<evidence type="ECO:0000256" key="1">
    <source>
        <dbReference type="SAM" id="MobiDB-lite"/>
    </source>
</evidence>
<name>A0A455W0W3_MARNT</name>
<proteinExistence type="predicted"/>
<gene>
    <name evidence="2" type="ORF">YBY_02390</name>
</gene>
<sequence>MGVIDITPQLFEAGRRWRGIGGMGIRVVALSQLTAVPHVAIHIVRELRWRRQKQEPEENGQPDNQPYRTAALAAATEKDYDGKH</sequence>
<protein>
    <submittedName>
        <fullName evidence="2">Uncharacterized protein</fullName>
    </submittedName>
</protein>
<evidence type="ECO:0000313" key="2">
    <source>
        <dbReference type="EMBL" id="BBJ02391.1"/>
    </source>
</evidence>
<accession>A0A455W0W3</accession>
<reference evidence="2" key="1">
    <citation type="submission" date="2019-03" db="EMBL/GenBank/DDBJ databases">
        <title>Whole genome analysis of nitrate-reducing bacteria Marinobacter hydrocarbonoclasticus YB03.</title>
        <authorList>
            <person name="Azam A.H."/>
            <person name="Yuk S.R."/>
            <person name="Kamarisima K."/>
            <person name="Miyanaga K."/>
            <person name="Tanji Y."/>
        </authorList>
    </citation>
    <scope>NUCLEOTIDE SEQUENCE</scope>
    <source>
        <strain evidence="2">YB03</strain>
    </source>
</reference>
<dbReference type="AlphaFoldDB" id="A0A455W0W3"/>
<organism evidence="2">
    <name type="scientific">Marinobacter nauticus</name>
    <name type="common">Marinobacter hydrocarbonoclasticus</name>
    <name type="synonym">Marinobacter aquaeolei</name>
    <dbReference type="NCBI Taxonomy" id="2743"/>
    <lineage>
        <taxon>Bacteria</taxon>
        <taxon>Pseudomonadati</taxon>
        <taxon>Pseudomonadota</taxon>
        <taxon>Gammaproteobacteria</taxon>
        <taxon>Pseudomonadales</taxon>
        <taxon>Marinobacteraceae</taxon>
        <taxon>Marinobacter</taxon>
    </lineage>
</organism>
<dbReference type="EMBL" id="AP019537">
    <property type="protein sequence ID" value="BBJ02391.1"/>
    <property type="molecule type" value="Genomic_DNA"/>
</dbReference>
<feature type="region of interest" description="Disordered" evidence="1">
    <location>
        <begin position="51"/>
        <end position="84"/>
    </location>
</feature>